<dbReference type="InterPro" id="IPR007863">
    <property type="entry name" value="Peptidase_M16_C"/>
</dbReference>
<evidence type="ECO:0000259" key="12">
    <source>
        <dbReference type="Pfam" id="PF22456"/>
    </source>
</evidence>
<dbReference type="Gene3D" id="3.30.830.10">
    <property type="entry name" value="Metalloenzyme, LuxS/M16 peptidase-like"/>
    <property type="match status" value="4"/>
</dbReference>
<evidence type="ECO:0000256" key="4">
    <source>
        <dbReference type="ARBA" id="ARBA00022723"/>
    </source>
</evidence>
<dbReference type="InterPro" id="IPR054734">
    <property type="entry name" value="PqqF-like_C_4"/>
</dbReference>
<evidence type="ECO:0000256" key="2">
    <source>
        <dbReference type="ARBA" id="ARBA00007261"/>
    </source>
</evidence>
<dbReference type="PANTHER" id="PTHR43690:SF18">
    <property type="entry name" value="INSULIN-DEGRADING ENZYME-RELATED"/>
    <property type="match status" value="1"/>
</dbReference>
<feature type="domain" description="Peptidase M16 middle/third" evidence="11">
    <location>
        <begin position="383"/>
        <end position="658"/>
    </location>
</feature>
<organism evidence="13 14">
    <name type="scientific">Coemansia interrupta</name>
    <dbReference type="NCBI Taxonomy" id="1126814"/>
    <lineage>
        <taxon>Eukaryota</taxon>
        <taxon>Fungi</taxon>
        <taxon>Fungi incertae sedis</taxon>
        <taxon>Zoopagomycota</taxon>
        <taxon>Kickxellomycotina</taxon>
        <taxon>Kickxellomycetes</taxon>
        <taxon>Kickxellales</taxon>
        <taxon>Kickxellaceae</taxon>
        <taxon>Coemansia</taxon>
    </lineage>
</organism>
<protein>
    <submittedName>
        <fullName evidence="13">Metalloprotease</fullName>
        <ecNumber evidence="13">3.4.24.56</ecNumber>
    </submittedName>
</protein>
<keyword evidence="5 13" id="KW-0378">Hydrolase</keyword>
<reference evidence="13" key="1">
    <citation type="submission" date="2022-07" db="EMBL/GenBank/DDBJ databases">
        <title>Phylogenomic reconstructions and comparative analyses of Kickxellomycotina fungi.</title>
        <authorList>
            <person name="Reynolds N.K."/>
            <person name="Stajich J.E."/>
            <person name="Barry K."/>
            <person name="Grigoriev I.V."/>
            <person name="Crous P."/>
            <person name="Smith M.E."/>
        </authorList>
    </citation>
    <scope>NUCLEOTIDE SEQUENCE</scope>
    <source>
        <strain evidence="13">BCRC 34489</strain>
    </source>
</reference>
<dbReference type="PANTHER" id="PTHR43690">
    <property type="entry name" value="NARDILYSIN"/>
    <property type="match status" value="1"/>
</dbReference>
<dbReference type="PROSITE" id="PS00143">
    <property type="entry name" value="INSULINASE"/>
    <property type="match status" value="1"/>
</dbReference>
<dbReference type="Pfam" id="PF05193">
    <property type="entry name" value="Peptidase_M16_C"/>
    <property type="match status" value="1"/>
</dbReference>
<evidence type="ECO:0000313" key="13">
    <source>
        <dbReference type="EMBL" id="KAJ2786462.1"/>
    </source>
</evidence>
<evidence type="ECO:0000259" key="10">
    <source>
        <dbReference type="Pfam" id="PF05193"/>
    </source>
</evidence>
<dbReference type="Pfam" id="PF22456">
    <property type="entry name" value="PqqF-like_C_4"/>
    <property type="match status" value="1"/>
</dbReference>
<dbReference type="Proteomes" id="UP001140172">
    <property type="component" value="Unassembled WGS sequence"/>
</dbReference>
<feature type="domain" description="Coenzyme PQQ synthesis protein F-like C-terminal lobe" evidence="12">
    <location>
        <begin position="781"/>
        <end position="876"/>
    </location>
</feature>
<dbReference type="GO" id="GO:0046872">
    <property type="term" value="F:metal ion binding"/>
    <property type="evidence" value="ECO:0007669"/>
    <property type="project" value="UniProtKB-KW"/>
</dbReference>
<evidence type="ECO:0000259" key="9">
    <source>
        <dbReference type="Pfam" id="PF00675"/>
    </source>
</evidence>
<proteinExistence type="inferred from homology"/>
<evidence type="ECO:0000256" key="7">
    <source>
        <dbReference type="ARBA" id="ARBA00023049"/>
    </source>
</evidence>
<keyword evidence="6" id="KW-0862">Zinc</keyword>
<dbReference type="InterPro" id="IPR011765">
    <property type="entry name" value="Pept_M16_N"/>
</dbReference>
<dbReference type="AlphaFoldDB" id="A0A9W8HJP1"/>
<dbReference type="InterPro" id="IPR050626">
    <property type="entry name" value="Peptidase_M16"/>
</dbReference>
<feature type="domain" description="Peptidase M16 C-terminal" evidence="10">
    <location>
        <begin position="198"/>
        <end position="377"/>
    </location>
</feature>
<dbReference type="Pfam" id="PF00675">
    <property type="entry name" value="Peptidase_M16"/>
    <property type="match status" value="1"/>
</dbReference>
<keyword evidence="3" id="KW-0645">Protease</keyword>
<dbReference type="EMBL" id="JANBUM010000060">
    <property type="protein sequence ID" value="KAJ2786462.1"/>
    <property type="molecule type" value="Genomic_DNA"/>
</dbReference>
<feature type="domain" description="Peptidase M16 N-terminal" evidence="9">
    <location>
        <begin position="35"/>
        <end position="156"/>
    </location>
</feature>
<comment type="cofactor">
    <cofactor evidence="1">
        <name>Zn(2+)</name>
        <dbReference type="ChEBI" id="CHEBI:29105"/>
    </cofactor>
</comment>
<evidence type="ECO:0000256" key="3">
    <source>
        <dbReference type="ARBA" id="ARBA00022670"/>
    </source>
</evidence>
<dbReference type="Pfam" id="PF16187">
    <property type="entry name" value="Peptidase_M16_M"/>
    <property type="match status" value="1"/>
</dbReference>
<evidence type="ECO:0000256" key="1">
    <source>
        <dbReference type="ARBA" id="ARBA00001947"/>
    </source>
</evidence>
<dbReference type="GO" id="GO:0004222">
    <property type="term" value="F:metalloendopeptidase activity"/>
    <property type="evidence" value="ECO:0007669"/>
    <property type="project" value="UniProtKB-EC"/>
</dbReference>
<dbReference type="SUPFAM" id="SSF63411">
    <property type="entry name" value="LuxS/MPP-like metallohydrolase"/>
    <property type="match status" value="4"/>
</dbReference>
<evidence type="ECO:0000313" key="14">
    <source>
        <dbReference type="Proteomes" id="UP001140172"/>
    </source>
</evidence>
<evidence type="ECO:0000256" key="8">
    <source>
        <dbReference type="RuleBase" id="RU004447"/>
    </source>
</evidence>
<comment type="caution">
    <text evidence="13">The sequence shown here is derived from an EMBL/GenBank/DDBJ whole genome shotgun (WGS) entry which is preliminary data.</text>
</comment>
<name>A0A9W8HJP1_9FUNG</name>
<keyword evidence="7 13" id="KW-0482">Metalloprotease</keyword>
<gene>
    <name evidence="13" type="primary">STE23_2</name>
    <name evidence="13" type="ORF">GGI15_001491</name>
</gene>
<dbReference type="FunFam" id="3.30.830.10:FF:000012">
    <property type="entry name" value="Protease 3"/>
    <property type="match status" value="1"/>
</dbReference>
<dbReference type="GO" id="GO:0006508">
    <property type="term" value="P:proteolysis"/>
    <property type="evidence" value="ECO:0007669"/>
    <property type="project" value="UniProtKB-KW"/>
</dbReference>
<keyword evidence="4" id="KW-0479">Metal-binding</keyword>
<dbReference type="GO" id="GO:0005737">
    <property type="term" value="C:cytoplasm"/>
    <property type="evidence" value="ECO:0007669"/>
    <property type="project" value="UniProtKB-ARBA"/>
</dbReference>
<sequence>MTSHQSYNEFTGNIELSPNDKRKYRLLRLVNNMVVVCVQDVDAKQAAAVLSVNIGSYANPPEFLGLAHFLEHMLLRGSVKYPQENDFDEYISRSSGTKNASTAFHTTCYHFKIDNGALEGAMDRLSRFFIDPLMDPDCVDREINAVHSEYVSKLQNDGRREFIILKSAANPKQPFSQFPTGNIDTLKGSAKRLGLDLREELLKFHEKYYSADVMRLIVVGNHSLDQMTEWAVSMFTSVVSKGDTRPVVPFHPFGQNELGKVLRYESIGECNSITLVFALPEVRHLYKSNPFTYICSLLTRADKGSVLFYLKQKGIATAIGAVINDWSASHFNLLVVKVHATPLGIKRYNDVVHAVFAYLQMLVHEGPQQWYYDEIKTVSDANYRFSKQQNALDLRQLILNNIHNDYVWPEHIVYKGLPMVDFMPHLVTQYMSYLVPSNYLLVIQAKSHKDVECTNEEKYYGIKYNISDLPPCLTTDLVVDQQLASHFHMPMPNVYLPENLDVDKPDNLSAIATADEPTLLKLSDSIEIWFKRDDQFFVPRGSIKLRLSLSKTPDTLRLFAMTLLYARYVDDYLSQKLFSATKANLSLDVVQDHTSVFVCVSGFSDKLPAFLLDIVRHLKAIKLDEQLFDIHKKKLQDGYTNMVYQRALSQAAGHMRYANGDLALHYSTVARVVDVLTIDDIQVLADSIFDKTFVKMSMVGNFTENDALATAQSLETILDYEPLPRELRLTYLYYRFSPGYYVFQSPLPDIDCKDNAIMLQIQCNVGYDKYQNCLRQIVMGILKQPFFYQLRTKEQLGYIVYAGGHRDEQAKGSITLQIQSDSNPFYLAMRIDCFLRNFRQVLVDYDDSKLATKIKTLAEAWSEKHKSIQEEANAFWSPISNGDYDFNFNRGCVGLLEKVTKADLIEFWDRHINPETAPQYTRVDYQMWSSKTPQPTAAEMSTYLPGVIALAGCIRQAGFDGISVAAVANVVSGATANDTTDMLLCRIKELGQDRSDIDVLFAKISDAKSNVRVALEMAIAEAKLPFEHLTENHACFATAGMQRLSNGSWLLTDIAAFKSTQPLSGETIPVRRLIPKYTNKISCL</sequence>
<keyword evidence="14" id="KW-1185">Reference proteome</keyword>
<comment type="similarity">
    <text evidence="2 8">Belongs to the peptidase M16 family.</text>
</comment>
<dbReference type="InterPro" id="IPR001431">
    <property type="entry name" value="Pept_M16_Zn_BS"/>
</dbReference>
<dbReference type="InterPro" id="IPR011249">
    <property type="entry name" value="Metalloenz_LuxS/M16"/>
</dbReference>
<dbReference type="OrthoDB" id="952271at2759"/>
<evidence type="ECO:0000256" key="5">
    <source>
        <dbReference type="ARBA" id="ARBA00022801"/>
    </source>
</evidence>
<dbReference type="InterPro" id="IPR032632">
    <property type="entry name" value="Peptidase_M16_M"/>
</dbReference>
<accession>A0A9W8HJP1</accession>
<evidence type="ECO:0000256" key="6">
    <source>
        <dbReference type="ARBA" id="ARBA00022833"/>
    </source>
</evidence>
<evidence type="ECO:0000259" key="11">
    <source>
        <dbReference type="Pfam" id="PF16187"/>
    </source>
</evidence>
<dbReference type="EC" id="3.4.24.56" evidence="13"/>